<dbReference type="OrthoDB" id="10258955at2759"/>
<reference evidence="2 3" key="2">
    <citation type="submission" date="2018-11" db="EMBL/GenBank/DDBJ databases">
        <authorList>
            <consortium name="Pathogen Informatics"/>
        </authorList>
    </citation>
    <scope>NUCLEOTIDE SEQUENCE [LARGE SCALE GENOMIC DNA]</scope>
    <source>
        <strain evidence="2 3">Egypt</strain>
    </source>
</reference>
<dbReference type="Proteomes" id="UP000272942">
    <property type="component" value="Unassembled WGS sequence"/>
</dbReference>
<dbReference type="Gene3D" id="3.20.20.140">
    <property type="entry name" value="Metal-dependent hydrolases"/>
    <property type="match status" value="1"/>
</dbReference>
<dbReference type="GO" id="GO:0016812">
    <property type="term" value="F:hydrolase activity, acting on carbon-nitrogen (but not peptide) bonds, in cyclic amides"/>
    <property type="evidence" value="ECO:0007669"/>
    <property type="project" value="TreeGrafter"/>
</dbReference>
<evidence type="ECO:0000313" key="3">
    <source>
        <dbReference type="Proteomes" id="UP000272942"/>
    </source>
</evidence>
<dbReference type="GO" id="GO:0005829">
    <property type="term" value="C:cytosol"/>
    <property type="evidence" value="ECO:0007669"/>
    <property type="project" value="TreeGrafter"/>
</dbReference>
<sequence length="282" mass="30888">MINQLQCLHITGGEIVNADCTQRADLLIVEGRVASIGTKLDVPKGCPTMDASGLLIMPGGVDIATYIQNELFGFDASTYENTTKEALLGGTTTIVDTVICPKGRLPFDVFVETRNRVKNAPIWCNVVYRVGIMEISAPILEQMERLVKQNQINSFLFLVSTTNDSKGSGGITVDQLRIALEKCRLWGVVAFVRIDIQSITEKNDFIGKQTEAEAKILEQVLTAAEDTNCPIVLTSPQRTDAIVGAFRARRQIPPVHVQVCCTPSTLLPTTEHDLVSVNEKEN</sequence>
<evidence type="ECO:0000256" key="1">
    <source>
        <dbReference type="ARBA" id="ARBA00008829"/>
    </source>
</evidence>
<proteinExistence type="inferred from homology"/>
<dbReference type="AlphaFoldDB" id="A0A183B263"/>
<keyword evidence="3" id="KW-1185">Reference proteome</keyword>
<dbReference type="InterPro" id="IPR050378">
    <property type="entry name" value="Metallo-dep_Hydrolases_sf"/>
</dbReference>
<dbReference type="PANTHER" id="PTHR11647">
    <property type="entry name" value="HYDRANTOINASE/DIHYDROPYRIMIDINASE FAMILY MEMBER"/>
    <property type="match status" value="1"/>
</dbReference>
<dbReference type="InterPro" id="IPR032466">
    <property type="entry name" value="Metal_Hydrolase"/>
</dbReference>
<gene>
    <name evidence="2" type="ORF">ECPE_LOCUS13298</name>
</gene>
<organism evidence="4">
    <name type="scientific">Echinostoma caproni</name>
    <dbReference type="NCBI Taxonomy" id="27848"/>
    <lineage>
        <taxon>Eukaryota</taxon>
        <taxon>Metazoa</taxon>
        <taxon>Spiralia</taxon>
        <taxon>Lophotrochozoa</taxon>
        <taxon>Platyhelminthes</taxon>
        <taxon>Trematoda</taxon>
        <taxon>Digenea</taxon>
        <taxon>Plagiorchiida</taxon>
        <taxon>Echinostomata</taxon>
        <taxon>Echinostomatoidea</taxon>
        <taxon>Echinostomatidae</taxon>
        <taxon>Echinostoma</taxon>
    </lineage>
</organism>
<dbReference type="SUPFAM" id="SSF51338">
    <property type="entry name" value="Composite domain of metallo-dependent hydrolases"/>
    <property type="match status" value="1"/>
</dbReference>
<comment type="similarity">
    <text evidence="1">Belongs to the metallo-dependent hydrolases superfamily. Hydantoinase/dihydropyrimidinase family.</text>
</comment>
<dbReference type="SUPFAM" id="SSF51556">
    <property type="entry name" value="Metallo-dependent hydrolases"/>
    <property type="match status" value="1"/>
</dbReference>
<protein>
    <submittedName>
        <fullName evidence="4">Amidohydro-rel domain-containing protein</fullName>
    </submittedName>
</protein>
<evidence type="ECO:0000313" key="2">
    <source>
        <dbReference type="EMBL" id="VDP90570.1"/>
    </source>
</evidence>
<dbReference type="EMBL" id="UZAN01054760">
    <property type="protein sequence ID" value="VDP90570.1"/>
    <property type="molecule type" value="Genomic_DNA"/>
</dbReference>
<dbReference type="WBParaSite" id="ECPE_0001333701-mRNA-1">
    <property type="protein sequence ID" value="ECPE_0001333701-mRNA-1"/>
    <property type="gene ID" value="ECPE_0001333701"/>
</dbReference>
<reference evidence="4" key="1">
    <citation type="submission" date="2016-06" db="UniProtKB">
        <authorList>
            <consortium name="WormBaseParasite"/>
        </authorList>
    </citation>
    <scope>IDENTIFICATION</scope>
</reference>
<name>A0A183B263_9TREM</name>
<accession>A0A183B263</accession>
<dbReference type="InterPro" id="IPR011059">
    <property type="entry name" value="Metal-dep_hydrolase_composite"/>
</dbReference>
<evidence type="ECO:0000313" key="4">
    <source>
        <dbReference type="WBParaSite" id="ECPE_0001333701-mRNA-1"/>
    </source>
</evidence>
<dbReference type="Gene3D" id="2.30.40.10">
    <property type="entry name" value="Urease, subunit C, domain 1"/>
    <property type="match status" value="1"/>
</dbReference>
<dbReference type="PANTHER" id="PTHR11647:SF1">
    <property type="entry name" value="COLLAPSIN RESPONSE MEDIATOR PROTEIN"/>
    <property type="match status" value="1"/>
</dbReference>